<evidence type="ECO:0000256" key="4">
    <source>
        <dbReference type="SAM" id="Phobius"/>
    </source>
</evidence>
<evidence type="ECO:0000256" key="1">
    <source>
        <dbReference type="ARBA" id="ARBA00004651"/>
    </source>
</evidence>
<proteinExistence type="inferred from homology"/>
<dbReference type="EMBL" id="CAXHTB010000018">
    <property type="protein sequence ID" value="CAL0324825.1"/>
    <property type="molecule type" value="Genomic_DNA"/>
</dbReference>
<evidence type="ECO:0000313" key="6">
    <source>
        <dbReference type="EMBL" id="CAL0324825.1"/>
    </source>
</evidence>
<keyword evidence="7" id="KW-1185">Reference proteome</keyword>
<reference evidence="6 7" key="1">
    <citation type="submission" date="2024-03" db="EMBL/GenBank/DDBJ databases">
        <authorList>
            <person name="Martinez-Hernandez J."/>
        </authorList>
    </citation>
    <scope>NUCLEOTIDE SEQUENCE [LARGE SCALE GENOMIC DNA]</scope>
</reference>
<sequence>MDHSEQVRYSNNRNNFNFGYNIFIPKPNTKKRIKYFGVLWKQLVLNSNNSSSSFKYFQYKGILITLAMFLTNSMSPPRGPHSSNDVVVLVNHNAPHPPTSLPNPQSPQKEREGKKETLILAYRTLGVVFGGLVTSPLYVYPSMNLKSPTEADFLGIYSIIFWTLTLIGLVKYANIAIKADDNGEGGTFALYSLLCRHLNIGILPSRQVNISSSIDSIPYSDVETHGWLAKFFKRSLIARRLLLFIAMLGTCMLIGDGILTPAISGTPRRNFPLNNNLVISVI</sequence>
<keyword evidence="4" id="KW-1133">Transmembrane helix</keyword>
<feature type="transmembrane region" description="Helical" evidence="4">
    <location>
        <begin position="241"/>
        <end position="263"/>
    </location>
</feature>
<feature type="domain" description="K+ potassium transporter integral membrane" evidence="5">
    <location>
        <begin position="121"/>
        <end position="264"/>
    </location>
</feature>
<dbReference type="PANTHER" id="PTHR30540:SF13">
    <property type="entry name" value="POTASSIUM TRANSPORTER 17-RELATED"/>
    <property type="match status" value="1"/>
</dbReference>
<dbReference type="GO" id="GO:0015079">
    <property type="term" value="F:potassium ion transmembrane transporter activity"/>
    <property type="evidence" value="ECO:0007669"/>
    <property type="project" value="InterPro"/>
</dbReference>
<dbReference type="Proteomes" id="UP001497480">
    <property type="component" value="Unassembled WGS sequence"/>
</dbReference>
<dbReference type="PANTHER" id="PTHR30540">
    <property type="entry name" value="OSMOTIC STRESS POTASSIUM TRANSPORTER"/>
    <property type="match status" value="1"/>
</dbReference>
<dbReference type="GO" id="GO:0005886">
    <property type="term" value="C:plasma membrane"/>
    <property type="evidence" value="ECO:0007669"/>
    <property type="project" value="UniProtKB-SubCell"/>
</dbReference>
<comment type="caution">
    <text evidence="6">The sequence shown here is derived from an EMBL/GenBank/DDBJ whole genome shotgun (WGS) entry which is preliminary data.</text>
</comment>
<evidence type="ECO:0000313" key="7">
    <source>
        <dbReference type="Proteomes" id="UP001497480"/>
    </source>
</evidence>
<gene>
    <name evidence="6" type="ORF">LLUT_LOCUS25885</name>
</gene>
<comment type="similarity">
    <text evidence="2">Belongs to the HAK/KUP transporter (TC 2.A.72.3) family.</text>
</comment>
<feature type="region of interest" description="Disordered" evidence="3">
    <location>
        <begin position="94"/>
        <end position="113"/>
    </location>
</feature>
<name>A0AAV1XUT3_LUPLU</name>
<feature type="compositionally biased region" description="Pro residues" evidence="3">
    <location>
        <begin position="95"/>
        <end position="105"/>
    </location>
</feature>
<feature type="transmembrane region" description="Helical" evidence="4">
    <location>
        <begin position="153"/>
        <end position="170"/>
    </location>
</feature>
<evidence type="ECO:0000256" key="2">
    <source>
        <dbReference type="ARBA" id="ARBA00008440"/>
    </source>
</evidence>
<keyword evidence="4" id="KW-0472">Membrane</keyword>
<dbReference type="InterPro" id="IPR053951">
    <property type="entry name" value="K_trans_N"/>
</dbReference>
<comment type="subcellular location">
    <subcellularLocation>
        <location evidence="1">Cell membrane</location>
        <topology evidence="1">Multi-pass membrane protein</topology>
    </subcellularLocation>
</comment>
<organism evidence="6 7">
    <name type="scientific">Lupinus luteus</name>
    <name type="common">European yellow lupine</name>
    <dbReference type="NCBI Taxonomy" id="3873"/>
    <lineage>
        <taxon>Eukaryota</taxon>
        <taxon>Viridiplantae</taxon>
        <taxon>Streptophyta</taxon>
        <taxon>Embryophyta</taxon>
        <taxon>Tracheophyta</taxon>
        <taxon>Spermatophyta</taxon>
        <taxon>Magnoliopsida</taxon>
        <taxon>eudicotyledons</taxon>
        <taxon>Gunneridae</taxon>
        <taxon>Pentapetalae</taxon>
        <taxon>rosids</taxon>
        <taxon>fabids</taxon>
        <taxon>Fabales</taxon>
        <taxon>Fabaceae</taxon>
        <taxon>Papilionoideae</taxon>
        <taxon>50 kb inversion clade</taxon>
        <taxon>genistoids sensu lato</taxon>
        <taxon>core genistoids</taxon>
        <taxon>Genisteae</taxon>
        <taxon>Lupinus</taxon>
    </lineage>
</organism>
<dbReference type="AlphaFoldDB" id="A0AAV1XUT3"/>
<accession>A0AAV1XUT3</accession>
<protein>
    <recommendedName>
        <fullName evidence="5">K+ potassium transporter integral membrane domain-containing protein</fullName>
    </recommendedName>
</protein>
<feature type="transmembrane region" description="Helical" evidence="4">
    <location>
        <begin position="120"/>
        <end position="141"/>
    </location>
</feature>
<dbReference type="Pfam" id="PF02705">
    <property type="entry name" value="K_trans"/>
    <property type="match status" value="1"/>
</dbReference>
<dbReference type="InterPro" id="IPR003855">
    <property type="entry name" value="K+_transporter"/>
</dbReference>
<evidence type="ECO:0000256" key="3">
    <source>
        <dbReference type="SAM" id="MobiDB-lite"/>
    </source>
</evidence>
<evidence type="ECO:0000259" key="5">
    <source>
        <dbReference type="Pfam" id="PF02705"/>
    </source>
</evidence>
<keyword evidence="4" id="KW-0812">Transmembrane</keyword>